<protein>
    <recommendedName>
        <fullName evidence="5">Exodeoxyribonuclease 7 large subunit</fullName>
        <ecNumber evidence="5">3.1.11.6</ecNumber>
    </recommendedName>
    <alternativeName>
        <fullName evidence="5">Exodeoxyribonuclease VII large subunit</fullName>
        <shortName evidence="5">Exonuclease VII large subunit</shortName>
    </alternativeName>
</protein>
<evidence type="ECO:0000313" key="10">
    <source>
        <dbReference type="Proteomes" id="UP000006055"/>
    </source>
</evidence>
<dbReference type="HOGENOM" id="CLU_023625_3_1_7"/>
<dbReference type="Pfam" id="PF13742">
    <property type="entry name" value="tRNA_anti_2"/>
    <property type="match status" value="1"/>
</dbReference>
<dbReference type="STRING" id="706587.Desti_1292"/>
<comment type="catalytic activity">
    <reaction evidence="5 6">
        <text>Exonucleolytic cleavage in either 5'- to 3'- or 3'- to 5'-direction to yield nucleoside 5'-phosphates.</text>
        <dbReference type="EC" id="3.1.11.6"/>
    </reaction>
</comment>
<reference evidence="10" key="1">
    <citation type="submission" date="2012-06" db="EMBL/GenBank/DDBJ databases">
        <title>Complete sequence of chromosome of Desulfomonile tiedjei DSM 6799.</title>
        <authorList>
            <person name="Lucas S."/>
            <person name="Copeland A."/>
            <person name="Lapidus A."/>
            <person name="Glavina del Rio T."/>
            <person name="Dalin E."/>
            <person name="Tice H."/>
            <person name="Bruce D."/>
            <person name="Goodwin L."/>
            <person name="Pitluck S."/>
            <person name="Peters L."/>
            <person name="Ovchinnikova G."/>
            <person name="Zeytun A."/>
            <person name="Lu M."/>
            <person name="Kyrpides N."/>
            <person name="Mavromatis K."/>
            <person name="Ivanova N."/>
            <person name="Brettin T."/>
            <person name="Detter J.C."/>
            <person name="Han C."/>
            <person name="Larimer F."/>
            <person name="Land M."/>
            <person name="Hauser L."/>
            <person name="Markowitz V."/>
            <person name="Cheng J.-F."/>
            <person name="Hugenholtz P."/>
            <person name="Woyke T."/>
            <person name="Wu D."/>
            <person name="Spring S."/>
            <person name="Schroeder M."/>
            <person name="Brambilla E."/>
            <person name="Klenk H.-P."/>
            <person name="Eisen J.A."/>
        </authorList>
    </citation>
    <scope>NUCLEOTIDE SEQUENCE [LARGE SCALE GENOMIC DNA]</scope>
    <source>
        <strain evidence="10">ATCC 49306 / DSM 6799 / DCB-1</strain>
    </source>
</reference>
<evidence type="ECO:0000256" key="1">
    <source>
        <dbReference type="ARBA" id="ARBA00022490"/>
    </source>
</evidence>
<dbReference type="KEGG" id="dti:Desti_1292"/>
<evidence type="ECO:0000259" key="8">
    <source>
        <dbReference type="Pfam" id="PF13742"/>
    </source>
</evidence>
<dbReference type="PATRIC" id="fig|706587.4.peg.1482"/>
<feature type="domain" description="OB-fold nucleic acid binding" evidence="8">
    <location>
        <begin position="34"/>
        <end position="127"/>
    </location>
</feature>
<evidence type="ECO:0000256" key="4">
    <source>
        <dbReference type="ARBA" id="ARBA00022839"/>
    </source>
</evidence>
<dbReference type="GO" id="GO:0006308">
    <property type="term" value="P:DNA catabolic process"/>
    <property type="evidence" value="ECO:0007669"/>
    <property type="project" value="UniProtKB-UniRule"/>
</dbReference>
<dbReference type="GO" id="GO:0003676">
    <property type="term" value="F:nucleic acid binding"/>
    <property type="evidence" value="ECO:0007669"/>
    <property type="project" value="InterPro"/>
</dbReference>
<keyword evidence="1 5" id="KW-0963">Cytoplasm</keyword>
<dbReference type="NCBIfam" id="TIGR00237">
    <property type="entry name" value="xseA"/>
    <property type="match status" value="1"/>
</dbReference>
<evidence type="ECO:0000256" key="2">
    <source>
        <dbReference type="ARBA" id="ARBA00022722"/>
    </source>
</evidence>
<dbReference type="HAMAP" id="MF_00378">
    <property type="entry name" value="Exonuc_7_L"/>
    <property type="match status" value="1"/>
</dbReference>
<dbReference type="PANTHER" id="PTHR30008:SF0">
    <property type="entry name" value="EXODEOXYRIBONUCLEASE 7 LARGE SUBUNIT"/>
    <property type="match status" value="1"/>
</dbReference>
<name>I4C364_DESTA</name>
<dbReference type="OrthoDB" id="9802795at2"/>
<dbReference type="Proteomes" id="UP000006055">
    <property type="component" value="Chromosome"/>
</dbReference>
<dbReference type="Gene3D" id="2.40.50.1010">
    <property type="match status" value="1"/>
</dbReference>
<dbReference type="Pfam" id="PF02601">
    <property type="entry name" value="Exonuc_VII_L"/>
    <property type="match status" value="1"/>
</dbReference>
<comment type="function">
    <text evidence="5">Bidirectionally degrades single-stranded DNA into large acid-insoluble oligonucleotides, which are then degraded further into small acid-soluble oligonucleotides.</text>
</comment>
<sequence>MIEIAPSSGYNPLSLQYELEASSATMDLPGRKVLTVSAFTEQIRSTLESKFQSVWVRGEISNYRPAPSGHLYFTLKDETAQIRCVMFKIQSRFLKFRLHDGLQVIVWGKLSVYGARGEYQLILDTMEPAGLGGLMLAFEQLRERLTAEGLFDPSRKRKLPAFPKTIGLVTSSKGAAVSDVIRILRRRFPAVHILVSPSAVQGDRAPVEISAAINRLCQASGVDVIIVGRGGGAMEDLWAFNDERVVRAVAACPIPIVSAVGHETDVTLSDFAADVRASTPSAAAEIVLPDRRDLRENLTHIVARLTHSIRNVIRRNTGAVEEQLKRLFNPKRQIQEKRLALDDMIVRMTRAVKRRIGDSARETELFTQRLKPGRLFKQIEIGREQCKSLVNRLHREMSGYTADRRAALLSLTARLDALSPLSVLSRGYSITLRQETYEVIQDSNTVEVGDMIHVRLHKGGLICRVLNKMEETNNRIAGRSSVDSDEEENRNTE</sequence>
<dbReference type="GO" id="GO:0009318">
    <property type="term" value="C:exodeoxyribonuclease VII complex"/>
    <property type="evidence" value="ECO:0007669"/>
    <property type="project" value="UniProtKB-UniRule"/>
</dbReference>
<keyword evidence="2 5" id="KW-0540">Nuclease</keyword>
<evidence type="ECO:0000313" key="9">
    <source>
        <dbReference type="EMBL" id="AFM24005.1"/>
    </source>
</evidence>
<evidence type="ECO:0000256" key="6">
    <source>
        <dbReference type="RuleBase" id="RU004355"/>
    </source>
</evidence>
<dbReference type="InterPro" id="IPR003753">
    <property type="entry name" value="Exonuc_VII_L"/>
</dbReference>
<dbReference type="InterPro" id="IPR025824">
    <property type="entry name" value="OB-fold_nuc-bd_dom"/>
</dbReference>
<proteinExistence type="inferred from homology"/>
<dbReference type="eggNOG" id="COG1570">
    <property type="taxonomic scope" value="Bacteria"/>
</dbReference>
<dbReference type="CDD" id="cd04489">
    <property type="entry name" value="ExoVII_LU_OBF"/>
    <property type="match status" value="1"/>
</dbReference>
<evidence type="ECO:0000256" key="5">
    <source>
        <dbReference type="HAMAP-Rule" id="MF_00378"/>
    </source>
</evidence>
<dbReference type="EC" id="3.1.11.6" evidence="5"/>
<dbReference type="PANTHER" id="PTHR30008">
    <property type="entry name" value="EXODEOXYRIBONUCLEASE 7 LARGE SUBUNIT"/>
    <property type="match status" value="1"/>
</dbReference>
<keyword evidence="4 5" id="KW-0269">Exonuclease</keyword>
<dbReference type="RefSeq" id="WP_014809156.1">
    <property type="nucleotide sequence ID" value="NC_018025.1"/>
</dbReference>
<evidence type="ECO:0000256" key="3">
    <source>
        <dbReference type="ARBA" id="ARBA00022801"/>
    </source>
</evidence>
<dbReference type="EMBL" id="CP003360">
    <property type="protein sequence ID" value="AFM24005.1"/>
    <property type="molecule type" value="Genomic_DNA"/>
</dbReference>
<keyword evidence="10" id="KW-1185">Reference proteome</keyword>
<comment type="similarity">
    <text evidence="5 6">Belongs to the XseA family.</text>
</comment>
<comment type="subcellular location">
    <subcellularLocation>
        <location evidence="5 6">Cytoplasm</location>
    </subcellularLocation>
</comment>
<dbReference type="GO" id="GO:0008855">
    <property type="term" value="F:exodeoxyribonuclease VII activity"/>
    <property type="evidence" value="ECO:0007669"/>
    <property type="project" value="UniProtKB-UniRule"/>
</dbReference>
<keyword evidence="3 5" id="KW-0378">Hydrolase</keyword>
<dbReference type="GO" id="GO:0005737">
    <property type="term" value="C:cytoplasm"/>
    <property type="evidence" value="ECO:0007669"/>
    <property type="project" value="UniProtKB-SubCell"/>
</dbReference>
<dbReference type="InterPro" id="IPR020579">
    <property type="entry name" value="Exonuc_VII_lsu_C"/>
</dbReference>
<feature type="domain" description="Exonuclease VII large subunit C-terminal" evidence="7">
    <location>
        <begin position="150"/>
        <end position="463"/>
    </location>
</feature>
<gene>
    <name evidence="5" type="primary">xseA</name>
    <name evidence="9" type="ordered locus">Desti_1292</name>
</gene>
<evidence type="ECO:0000259" key="7">
    <source>
        <dbReference type="Pfam" id="PF02601"/>
    </source>
</evidence>
<comment type="subunit">
    <text evidence="5">Heterooligomer composed of large and small subunits.</text>
</comment>
<organism evidence="9 10">
    <name type="scientific">Desulfomonile tiedjei (strain ATCC 49306 / DSM 6799 / DCB-1)</name>
    <dbReference type="NCBI Taxonomy" id="706587"/>
    <lineage>
        <taxon>Bacteria</taxon>
        <taxon>Pseudomonadati</taxon>
        <taxon>Thermodesulfobacteriota</taxon>
        <taxon>Desulfomonilia</taxon>
        <taxon>Desulfomonilales</taxon>
        <taxon>Desulfomonilaceae</taxon>
        <taxon>Desulfomonile</taxon>
    </lineage>
</organism>
<accession>I4C364</accession>
<dbReference type="AlphaFoldDB" id="I4C364"/>